<comment type="caution">
    <text evidence="2">The sequence shown here is derived from an EMBL/GenBank/DDBJ whole genome shotgun (WGS) entry which is preliminary data.</text>
</comment>
<reference evidence="2" key="1">
    <citation type="journal article" date="2020" name="mSystems">
        <title>Genome- and Community-Level Interaction Insights into Carbon Utilization and Element Cycling Functions of Hydrothermarchaeota in Hydrothermal Sediment.</title>
        <authorList>
            <person name="Zhou Z."/>
            <person name="Liu Y."/>
            <person name="Xu W."/>
            <person name="Pan J."/>
            <person name="Luo Z.H."/>
            <person name="Li M."/>
        </authorList>
    </citation>
    <scope>NUCLEOTIDE SEQUENCE [LARGE SCALE GENOMIC DNA]</scope>
    <source>
        <strain evidence="1">SpSt-265</strain>
        <strain evidence="2">SpSt-465</strain>
    </source>
</reference>
<proteinExistence type="predicted"/>
<gene>
    <name evidence="1" type="ORF">ENP94_05720</name>
    <name evidence="2" type="ORF">ENS16_00735</name>
</gene>
<accession>A0A7C3J1F6</accession>
<dbReference type="AlphaFoldDB" id="A0A7C3J1F6"/>
<evidence type="ECO:0000313" key="1">
    <source>
        <dbReference type="EMBL" id="HEA87493.1"/>
    </source>
</evidence>
<evidence type="ECO:0000313" key="2">
    <source>
        <dbReference type="EMBL" id="HFJ53204.1"/>
    </source>
</evidence>
<organism evidence="2">
    <name type="scientific">candidate division WOR-3 bacterium</name>
    <dbReference type="NCBI Taxonomy" id="2052148"/>
    <lineage>
        <taxon>Bacteria</taxon>
        <taxon>Bacteria division WOR-3</taxon>
    </lineage>
</organism>
<protein>
    <submittedName>
        <fullName evidence="2">Uncharacterized protein</fullName>
    </submittedName>
</protein>
<dbReference type="EMBL" id="DSTU01000001">
    <property type="protein sequence ID" value="HFJ53204.1"/>
    <property type="molecule type" value="Genomic_DNA"/>
</dbReference>
<sequence>MHYYLYEYTDEEGNPEASIIEIHSETVEYPPDPKYVEVTIEQLHQKGYFTAAEGLRLTPPEYVDSLVLPGDRFPRSWISLRWDGVIIKSQCGSQTISPFNEYIKVVALWEKYIKHPDGRLEFYSKKGPSPAVDGTGGEVHKYWDGGHNPFVFIPPRYFSHHQHGWHQWRRDDENPIRTETDRWRDEPPPHQ</sequence>
<name>A0A7C3J1F6_UNCW3</name>
<dbReference type="EMBL" id="DSLG01000007">
    <property type="protein sequence ID" value="HEA87493.1"/>
    <property type="molecule type" value="Genomic_DNA"/>
</dbReference>